<dbReference type="STRING" id="42253.NITMOv2_3407"/>
<dbReference type="Pfam" id="PF21135">
    <property type="entry name" value="DRL_cat"/>
    <property type="match status" value="1"/>
</dbReference>
<sequence length="426" mass="46094">MILIDRAIAERQHSGNPIRVALVGAGYSGRNIAYQILQSFPGLRLVAIANRTLDTARAAYTSAGVTDVTIVESCDALEQAMRRQRYAVTDDASILCRTEGIEVIIEATGTIEFGAGVVAQAIEHGKHVILGNVELDATLGPILKSYAERAGVIYSNSDGDEPGVAMNMLRFVRSIGLKPMVAGNLKGLYDRYRTPETQKGFAEKVNQKPTTMTSFADGTKLSMELTVLANATRFKVGTRGMYGPALPHVSDSPKFYQDKLLNGGMVDFLCGAAPANGAFVLGYTEDPVKAAYLKYLKMGEGPLYAFYTPFHLPQLEIPLTAARAVLFKDATVAPLGPPVCDAMAIAKRDLRAGEVLDGIGGFSCYTLIDNYETARAIKALPMGLSEGCRLKRNVAKDQVVTYADVDLPEGRLCDKLRDEQNRHFGL</sequence>
<dbReference type="InterPro" id="IPR013974">
    <property type="entry name" value="SAF"/>
</dbReference>
<gene>
    <name evidence="2" type="ORF">NITMOv2_3407</name>
</gene>
<evidence type="ECO:0000313" key="2">
    <source>
        <dbReference type="EMBL" id="ALA59799.1"/>
    </source>
</evidence>
<dbReference type="OrthoDB" id="9779394at2"/>
<dbReference type="Pfam" id="PF03447">
    <property type="entry name" value="NAD_binding_3"/>
    <property type="match status" value="1"/>
</dbReference>
<dbReference type="InterPro" id="IPR005106">
    <property type="entry name" value="Asp/hSer_DH_NAD-bd"/>
</dbReference>
<keyword evidence="3" id="KW-1185">Reference proteome</keyword>
<accession>A0A0K2GG17</accession>
<feature type="domain" description="SAF" evidence="1">
    <location>
        <begin position="341"/>
        <end position="406"/>
    </location>
</feature>
<dbReference type="CDD" id="cd11616">
    <property type="entry name" value="SAF_DH_OX_like"/>
    <property type="match status" value="1"/>
</dbReference>
<reference evidence="2 3" key="1">
    <citation type="journal article" date="2015" name="Proc. Natl. Acad. Sci. U.S.A.">
        <title>Expanded metabolic versatility of ubiquitous nitrite-oxidizing bacteria from the genus Nitrospira.</title>
        <authorList>
            <person name="Koch H."/>
            <person name="Lucker S."/>
            <person name="Albertsen M."/>
            <person name="Kitzinger K."/>
            <person name="Herbold C."/>
            <person name="Spieck E."/>
            <person name="Nielsen P.H."/>
            <person name="Wagner M."/>
            <person name="Daims H."/>
        </authorList>
    </citation>
    <scope>NUCLEOTIDE SEQUENCE [LARGE SCALE GENOMIC DNA]</scope>
    <source>
        <strain evidence="2 3">NSP M-1</strain>
    </source>
</reference>
<dbReference type="KEGG" id="nmv:NITMOv2_3407"/>
<dbReference type="PANTHER" id="PTHR37850">
    <property type="entry name" value="STRU PROTEIN"/>
    <property type="match status" value="1"/>
</dbReference>
<dbReference type="SUPFAM" id="SSF51735">
    <property type="entry name" value="NAD(P)-binding Rossmann-fold domains"/>
    <property type="match status" value="1"/>
</dbReference>
<dbReference type="PANTHER" id="PTHR37850:SF1">
    <property type="entry name" value="SAF DOMAIN PROTEIN"/>
    <property type="match status" value="1"/>
</dbReference>
<dbReference type="AlphaFoldDB" id="A0A0K2GG17"/>
<dbReference type="GO" id="GO:0016491">
    <property type="term" value="F:oxidoreductase activity"/>
    <property type="evidence" value="ECO:0007669"/>
    <property type="project" value="InterPro"/>
</dbReference>
<evidence type="ECO:0000313" key="3">
    <source>
        <dbReference type="Proteomes" id="UP000069205"/>
    </source>
</evidence>
<dbReference type="SMART" id="SM00858">
    <property type="entry name" value="SAF"/>
    <property type="match status" value="1"/>
</dbReference>
<dbReference type="InterPro" id="IPR036291">
    <property type="entry name" value="NAD(P)-bd_dom_sf"/>
</dbReference>
<evidence type="ECO:0000259" key="1">
    <source>
        <dbReference type="SMART" id="SM00858"/>
    </source>
</evidence>
<dbReference type="Gene3D" id="3.40.50.720">
    <property type="entry name" value="NAD(P)-binding Rossmann-like Domain"/>
    <property type="match status" value="1"/>
</dbReference>
<organism evidence="2 3">
    <name type="scientific">Nitrospira moscoviensis</name>
    <dbReference type="NCBI Taxonomy" id="42253"/>
    <lineage>
        <taxon>Bacteria</taxon>
        <taxon>Pseudomonadati</taxon>
        <taxon>Nitrospirota</taxon>
        <taxon>Nitrospiria</taxon>
        <taxon>Nitrospirales</taxon>
        <taxon>Nitrospiraceae</taxon>
        <taxon>Nitrospira</taxon>
    </lineage>
</organism>
<dbReference type="PATRIC" id="fig|42253.5.peg.3361"/>
<dbReference type="InterPro" id="IPR048423">
    <property type="entry name" value="DRL_cat"/>
</dbReference>
<name>A0A0K2GG17_NITMO</name>
<protein>
    <submittedName>
        <fullName evidence="2">Oxidoreductase domain protein</fullName>
    </submittedName>
</protein>
<dbReference type="RefSeq" id="WP_053380752.1">
    <property type="nucleotide sequence ID" value="NZ_CP011801.1"/>
</dbReference>
<dbReference type="GO" id="GO:0050661">
    <property type="term" value="F:NADP binding"/>
    <property type="evidence" value="ECO:0007669"/>
    <property type="project" value="InterPro"/>
</dbReference>
<dbReference type="EMBL" id="CP011801">
    <property type="protein sequence ID" value="ALA59799.1"/>
    <property type="molecule type" value="Genomic_DNA"/>
</dbReference>
<dbReference type="Proteomes" id="UP000069205">
    <property type="component" value="Chromosome"/>
</dbReference>
<proteinExistence type="predicted"/>